<keyword evidence="2" id="KW-0812">Transmembrane</keyword>
<dbReference type="Proteomes" id="UP000312512">
    <property type="component" value="Unassembled WGS sequence"/>
</dbReference>
<dbReference type="AlphaFoldDB" id="A0A5C4WJ54"/>
<dbReference type="SMART" id="SM00382">
    <property type="entry name" value="AAA"/>
    <property type="match status" value="1"/>
</dbReference>
<name>A0A5C4WJ54_9ACTN</name>
<dbReference type="InterPro" id="IPR039421">
    <property type="entry name" value="Type_1_exporter"/>
</dbReference>
<protein>
    <submittedName>
        <fullName evidence="7">ATP-binding cassette domain-containing protein</fullName>
    </submittedName>
</protein>
<keyword evidence="3" id="KW-0547">Nucleotide-binding</keyword>
<comment type="subcellular location">
    <subcellularLocation>
        <location evidence="1">Cell membrane</location>
        <topology evidence="1">Multi-pass membrane protein</topology>
    </subcellularLocation>
</comment>
<keyword evidence="6" id="KW-0472">Membrane</keyword>
<dbReference type="InterPro" id="IPR003593">
    <property type="entry name" value="AAA+_ATPase"/>
</dbReference>
<dbReference type="PROSITE" id="PS00211">
    <property type="entry name" value="ABC_TRANSPORTER_1"/>
    <property type="match status" value="1"/>
</dbReference>
<keyword evidence="8" id="KW-1185">Reference proteome</keyword>
<dbReference type="Gene3D" id="1.20.1560.10">
    <property type="entry name" value="ABC transporter type 1, transmembrane domain"/>
    <property type="match status" value="1"/>
</dbReference>
<keyword evidence="4 7" id="KW-0067">ATP-binding</keyword>
<dbReference type="GO" id="GO:0005524">
    <property type="term" value="F:ATP binding"/>
    <property type="evidence" value="ECO:0007669"/>
    <property type="project" value="UniProtKB-KW"/>
</dbReference>
<dbReference type="GO" id="GO:0005886">
    <property type="term" value="C:plasma membrane"/>
    <property type="evidence" value="ECO:0007669"/>
    <property type="project" value="UniProtKB-SubCell"/>
</dbReference>
<gene>
    <name evidence="7" type="ORF">FH608_018380</name>
</gene>
<dbReference type="InterPro" id="IPR017871">
    <property type="entry name" value="ABC_transporter-like_CS"/>
</dbReference>
<dbReference type="InterPro" id="IPR036640">
    <property type="entry name" value="ABC1_TM_sf"/>
</dbReference>
<dbReference type="GO" id="GO:0015421">
    <property type="term" value="F:ABC-type oligopeptide transporter activity"/>
    <property type="evidence" value="ECO:0007669"/>
    <property type="project" value="TreeGrafter"/>
</dbReference>
<evidence type="ECO:0000256" key="4">
    <source>
        <dbReference type="ARBA" id="ARBA00022840"/>
    </source>
</evidence>
<evidence type="ECO:0000256" key="1">
    <source>
        <dbReference type="ARBA" id="ARBA00004651"/>
    </source>
</evidence>
<dbReference type="Gene3D" id="3.40.50.300">
    <property type="entry name" value="P-loop containing nucleotide triphosphate hydrolases"/>
    <property type="match status" value="1"/>
</dbReference>
<evidence type="ECO:0000256" key="3">
    <source>
        <dbReference type="ARBA" id="ARBA00022741"/>
    </source>
</evidence>
<evidence type="ECO:0000313" key="7">
    <source>
        <dbReference type="EMBL" id="KAB8194330.1"/>
    </source>
</evidence>
<dbReference type="PROSITE" id="PS50893">
    <property type="entry name" value="ABC_TRANSPORTER_2"/>
    <property type="match status" value="1"/>
</dbReference>
<accession>A0A5C4WJ54</accession>
<dbReference type="SUPFAM" id="SSF90123">
    <property type="entry name" value="ABC transporter transmembrane region"/>
    <property type="match status" value="1"/>
</dbReference>
<dbReference type="SUPFAM" id="SSF52540">
    <property type="entry name" value="P-loop containing nucleoside triphosphate hydrolases"/>
    <property type="match status" value="1"/>
</dbReference>
<evidence type="ECO:0000313" key="8">
    <source>
        <dbReference type="Proteomes" id="UP000312512"/>
    </source>
</evidence>
<sequence length="612" mass="65376">MALAFRSAPVHGLAYLVSTVAVAAIPIAAAWLTKFVLDRLTSTAGLTNAPSPTSELVGLALALAAAGVALGVVPQVAQYLRAEMDRRAALRAHDELFAAVEQVTGVARFEDPRFQDRLRLAQQSASSPAQTADAVFEVVRGTLTLGGFVGSLAVISPGFTAVVLAAAVPAVLLELRLSRRRAAMLWRIGPIERRQMLYGDLLASAEAAKEIRLFGLGSYLRGRMIAERRAADADRRRTDRREVAVQGALAALSAAVAGGGLVWVVVAAARGRVTVGDVSMFVAAVAGLQGALGGLVTSMAAAHHQVLLFGHYIAVVDAGPDLPAPDDPAPLPALRRGIEVRDVWFRYSDDHPWALRGVNLFLPHGAAVALVGRNGAGKSTLAKLLCRFYDPTRGAILWDGVDLRDVPVEELRRRIGAVLQDFMTYDFSAADNIAMGDLAALGDMERIRGAAVRAGIDGTLSRLPRGYDTLLTRLFFGDSENDDPQNGVMLSGGQWQRVALARAFLREKRELMILDEPNAGLDPDAEHEVHDRLRAIRAGRGSLLISHRLSAVRDADLIVVLSDGVITERGRHADLLAAQGAYARMFTVQAAGYTEEPGGQGRPDAMSEGTRR</sequence>
<dbReference type="EMBL" id="VDLX02000006">
    <property type="protein sequence ID" value="KAB8194330.1"/>
    <property type="molecule type" value="Genomic_DNA"/>
</dbReference>
<dbReference type="PROSITE" id="PS50929">
    <property type="entry name" value="ABC_TM1F"/>
    <property type="match status" value="1"/>
</dbReference>
<proteinExistence type="predicted"/>
<dbReference type="InterPro" id="IPR003439">
    <property type="entry name" value="ABC_transporter-like_ATP-bd"/>
</dbReference>
<comment type="caution">
    <text evidence="7">The sequence shown here is derived from an EMBL/GenBank/DDBJ whole genome shotgun (WGS) entry which is preliminary data.</text>
</comment>
<organism evidence="7 8">
    <name type="scientific">Nonomuraea phyllanthi</name>
    <dbReference type="NCBI Taxonomy" id="2219224"/>
    <lineage>
        <taxon>Bacteria</taxon>
        <taxon>Bacillati</taxon>
        <taxon>Actinomycetota</taxon>
        <taxon>Actinomycetes</taxon>
        <taxon>Streptosporangiales</taxon>
        <taxon>Streptosporangiaceae</taxon>
        <taxon>Nonomuraea</taxon>
    </lineage>
</organism>
<dbReference type="InterPro" id="IPR011527">
    <property type="entry name" value="ABC1_TM_dom"/>
</dbReference>
<reference evidence="7 8" key="1">
    <citation type="submission" date="2019-10" db="EMBL/GenBank/DDBJ databases">
        <title>Nonomuraea sp. nov., isolated from Phyllanthus amarus.</title>
        <authorList>
            <person name="Klykleung N."/>
            <person name="Tanasupawat S."/>
        </authorList>
    </citation>
    <scope>NUCLEOTIDE SEQUENCE [LARGE SCALE GENOMIC DNA]</scope>
    <source>
        <strain evidence="7 8">PA1-10</strain>
    </source>
</reference>
<evidence type="ECO:0000256" key="2">
    <source>
        <dbReference type="ARBA" id="ARBA00022692"/>
    </source>
</evidence>
<dbReference type="GO" id="GO:0016887">
    <property type="term" value="F:ATP hydrolysis activity"/>
    <property type="evidence" value="ECO:0007669"/>
    <property type="project" value="InterPro"/>
</dbReference>
<dbReference type="InterPro" id="IPR027417">
    <property type="entry name" value="P-loop_NTPase"/>
</dbReference>
<dbReference type="Pfam" id="PF00005">
    <property type="entry name" value="ABC_tran"/>
    <property type="match status" value="1"/>
</dbReference>
<dbReference type="PANTHER" id="PTHR43394:SF1">
    <property type="entry name" value="ATP-BINDING CASSETTE SUB-FAMILY B MEMBER 10, MITOCHONDRIAL"/>
    <property type="match status" value="1"/>
</dbReference>
<dbReference type="PANTHER" id="PTHR43394">
    <property type="entry name" value="ATP-DEPENDENT PERMEASE MDL1, MITOCHONDRIAL"/>
    <property type="match status" value="1"/>
</dbReference>
<dbReference type="OrthoDB" id="9806127at2"/>
<evidence type="ECO:0000256" key="5">
    <source>
        <dbReference type="ARBA" id="ARBA00022989"/>
    </source>
</evidence>
<keyword evidence="5" id="KW-1133">Transmembrane helix</keyword>
<evidence type="ECO:0000256" key="6">
    <source>
        <dbReference type="ARBA" id="ARBA00023136"/>
    </source>
</evidence>